<proteinExistence type="predicted"/>
<organism evidence="2">
    <name type="scientific">Thermus thermophilus (strain ATCC 27634 / DSM 579 / HB8)</name>
    <dbReference type="NCBI Taxonomy" id="300852"/>
    <lineage>
        <taxon>Bacteria</taxon>
        <taxon>Thermotogati</taxon>
        <taxon>Deinococcota</taxon>
        <taxon>Deinococci</taxon>
        <taxon>Thermales</taxon>
        <taxon>Thermaceae</taxon>
        <taxon>Thermus</taxon>
    </lineage>
</organism>
<protein>
    <submittedName>
        <fullName evidence="2">Uncharacterized protein</fullName>
    </submittedName>
</protein>
<keyword evidence="2" id="KW-0614">Plasmid</keyword>
<name>G9MB95_THET8</name>
<dbReference type="AlphaFoldDB" id="G9MB95"/>
<dbReference type="EMBL" id="AB677526">
    <property type="protein sequence ID" value="BAL42557.1"/>
    <property type="molecule type" value="Genomic_DNA"/>
</dbReference>
<gene>
    <name evidence="2" type="primary">TTHV042</name>
</gene>
<accession>G9MB95</accession>
<evidence type="ECO:0000313" key="2">
    <source>
        <dbReference type="EMBL" id="BAL42557.1"/>
    </source>
</evidence>
<feature type="region of interest" description="Disordered" evidence="1">
    <location>
        <begin position="1"/>
        <end position="35"/>
    </location>
</feature>
<geneLocation type="plasmid" evidence="2">
    <name>pVV8</name>
</geneLocation>
<evidence type="ECO:0000256" key="1">
    <source>
        <dbReference type="SAM" id="MobiDB-lite"/>
    </source>
</evidence>
<reference evidence="2" key="1">
    <citation type="journal article" date="2012" name="Extremophiles">
        <title>The third plasmid pVV8 from Thermus thermophilus HB8: isolation, characterization, and sequence determination.</title>
        <authorList>
            <person name="Ohtani N."/>
            <person name="Tomita M."/>
            <person name="Itaya M."/>
        </authorList>
    </citation>
    <scope>NUCLEOTIDE SEQUENCE</scope>
    <source>
        <strain evidence="2">HB8</strain>
    </source>
</reference>
<feature type="region of interest" description="Disordered" evidence="1">
    <location>
        <begin position="50"/>
        <end position="125"/>
    </location>
</feature>
<sequence>MHPAGRGGHSCPHESSSASRGGKKFPGPGERCSWGLEGIGPLQSLTLFPGPEAYPLKKPPPKRTPCESLKRGVPPGKKPHPCWARAGFLPQEKFPAPYPDTMTSSRKTRWSTSSRCWTKSPASPP</sequence>
<feature type="compositionally biased region" description="Low complexity" evidence="1">
    <location>
        <begin position="110"/>
        <end position="125"/>
    </location>
</feature>